<feature type="region of interest" description="Disordered" evidence="1">
    <location>
        <begin position="1"/>
        <end position="34"/>
    </location>
</feature>
<dbReference type="InParanoid" id="A2E2E1"/>
<keyword evidence="3" id="KW-1185">Reference proteome</keyword>
<dbReference type="RefSeq" id="XP_001325339.1">
    <property type="nucleotide sequence ID" value="XM_001325304.1"/>
</dbReference>
<dbReference type="OrthoDB" id="10255522at2759"/>
<feature type="compositionally biased region" description="Basic and acidic residues" evidence="1">
    <location>
        <begin position="13"/>
        <end position="34"/>
    </location>
</feature>
<gene>
    <name evidence="2" type="ORF">TVAG_443990</name>
</gene>
<proteinExistence type="predicted"/>
<dbReference type="AlphaFoldDB" id="A2E2E1"/>
<evidence type="ECO:0000313" key="3">
    <source>
        <dbReference type="Proteomes" id="UP000001542"/>
    </source>
</evidence>
<dbReference type="VEuPathDB" id="TrichDB:TVAGG3_0305350"/>
<organism evidence="2 3">
    <name type="scientific">Trichomonas vaginalis (strain ATCC PRA-98 / G3)</name>
    <dbReference type="NCBI Taxonomy" id="412133"/>
    <lineage>
        <taxon>Eukaryota</taxon>
        <taxon>Metamonada</taxon>
        <taxon>Parabasalia</taxon>
        <taxon>Trichomonadida</taxon>
        <taxon>Trichomonadidae</taxon>
        <taxon>Trichomonas</taxon>
    </lineage>
</organism>
<protein>
    <submittedName>
        <fullName evidence="2">Uncharacterized protein</fullName>
    </submittedName>
</protein>
<sequence length="121" mass="14039">MVSLLPTVGTEHQNAKQEIDKLRNNEELSKQENNKLKRELEESKQKINQLIKDAEISKQVINKLKKDAEISKQETEPLKQENNKLTKIIDNSNQIRSNNSSDSPKFRVFTRVENTNLLNQP</sequence>
<evidence type="ECO:0000313" key="2">
    <source>
        <dbReference type="EMBL" id="EAY13116.1"/>
    </source>
</evidence>
<dbReference type="SMR" id="A2E2E1"/>
<reference evidence="2" key="1">
    <citation type="submission" date="2006-10" db="EMBL/GenBank/DDBJ databases">
        <authorList>
            <person name="Amadeo P."/>
            <person name="Zhao Q."/>
            <person name="Wortman J."/>
            <person name="Fraser-Liggett C."/>
            <person name="Carlton J."/>
        </authorList>
    </citation>
    <scope>NUCLEOTIDE SEQUENCE</scope>
    <source>
        <strain evidence="2">G3</strain>
    </source>
</reference>
<dbReference type="EMBL" id="DS113290">
    <property type="protein sequence ID" value="EAY13116.1"/>
    <property type="molecule type" value="Genomic_DNA"/>
</dbReference>
<name>A2E2E1_TRIV3</name>
<reference evidence="2" key="2">
    <citation type="journal article" date="2007" name="Science">
        <title>Draft genome sequence of the sexually transmitted pathogen Trichomonas vaginalis.</title>
        <authorList>
            <person name="Carlton J.M."/>
            <person name="Hirt R.P."/>
            <person name="Silva J.C."/>
            <person name="Delcher A.L."/>
            <person name="Schatz M."/>
            <person name="Zhao Q."/>
            <person name="Wortman J.R."/>
            <person name="Bidwell S.L."/>
            <person name="Alsmark U.C.M."/>
            <person name="Besteiro S."/>
            <person name="Sicheritz-Ponten T."/>
            <person name="Noel C.J."/>
            <person name="Dacks J.B."/>
            <person name="Foster P.G."/>
            <person name="Simillion C."/>
            <person name="Van de Peer Y."/>
            <person name="Miranda-Saavedra D."/>
            <person name="Barton G.J."/>
            <person name="Westrop G.D."/>
            <person name="Mueller S."/>
            <person name="Dessi D."/>
            <person name="Fiori P.L."/>
            <person name="Ren Q."/>
            <person name="Paulsen I."/>
            <person name="Zhang H."/>
            <person name="Bastida-Corcuera F.D."/>
            <person name="Simoes-Barbosa A."/>
            <person name="Brown M.T."/>
            <person name="Hayes R.D."/>
            <person name="Mukherjee M."/>
            <person name="Okumura C.Y."/>
            <person name="Schneider R."/>
            <person name="Smith A.J."/>
            <person name="Vanacova S."/>
            <person name="Villalvazo M."/>
            <person name="Haas B.J."/>
            <person name="Pertea M."/>
            <person name="Feldblyum T.V."/>
            <person name="Utterback T.R."/>
            <person name="Shu C.L."/>
            <person name="Osoegawa K."/>
            <person name="de Jong P.J."/>
            <person name="Hrdy I."/>
            <person name="Horvathova L."/>
            <person name="Zubacova Z."/>
            <person name="Dolezal P."/>
            <person name="Malik S.B."/>
            <person name="Logsdon J.M. Jr."/>
            <person name="Henze K."/>
            <person name="Gupta A."/>
            <person name="Wang C.C."/>
            <person name="Dunne R.L."/>
            <person name="Upcroft J.A."/>
            <person name="Upcroft P."/>
            <person name="White O."/>
            <person name="Salzberg S.L."/>
            <person name="Tang P."/>
            <person name="Chiu C.-H."/>
            <person name="Lee Y.-S."/>
            <person name="Embley T.M."/>
            <person name="Coombs G.H."/>
            <person name="Mottram J.C."/>
            <person name="Tachezy J."/>
            <person name="Fraser-Liggett C.M."/>
            <person name="Johnson P.J."/>
        </authorList>
    </citation>
    <scope>NUCLEOTIDE SEQUENCE [LARGE SCALE GENOMIC DNA]</scope>
    <source>
        <strain evidence="2">G3</strain>
    </source>
</reference>
<evidence type="ECO:0000256" key="1">
    <source>
        <dbReference type="SAM" id="MobiDB-lite"/>
    </source>
</evidence>
<dbReference type="Proteomes" id="UP000001542">
    <property type="component" value="Unassembled WGS sequence"/>
</dbReference>
<dbReference type="VEuPathDB" id="TrichDB:TVAG_443990"/>
<accession>A2E2E1</accession>
<dbReference type="KEGG" id="tva:4771090"/>